<evidence type="ECO:0000256" key="1">
    <source>
        <dbReference type="SAM" id="MobiDB-lite"/>
    </source>
</evidence>
<dbReference type="AlphaFoldDB" id="A0A1F5G236"/>
<evidence type="ECO:0000313" key="2">
    <source>
        <dbReference type="EMBL" id="OGD85864.1"/>
    </source>
</evidence>
<reference evidence="2 3" key="1">
    <citation type="journal article" date="2016" name="Nat. Commun.">
        <title>Thousands of microbial genomes shed light on interconnected biogeochemical processes in an aquifer system.</title>
        <authorList>
            <person name="Anantharaman K."/>
            <person name="Brown C.T."/>
            <person name="Hug L.A."/>
            <person name="Sharon I."/>
            <person name="Castelle C.J."/>
            <person name="Probst A.J."/>
            <person name="Thomas B.C."/>
            <person name="Singh A."/>
            <person name="Wilkins M.J."/>
            <person name="Karaoz U."/>
            <person name="Brodie E.L."/>
            <person name="Williams K.H."/>
            <person name="Hubbard S.S."/>
            <person name="Banfield J.F."/>
        </authorList>
    </citation>
    <scope>NUCLEOTIDE SEQUENCE [LARGE SCALE GENOMIC DNA]</scope>
</reference>
<dbReference type="Proteomes" id="UP000176628">
    <property type="component" value="Unassembled WGS sequence"/>
</dbReference>
<comment type="caution">
    <text evidence="2">The sequence shown here is derived from an EMBL/GenBank/DDBJ whole genome shotgun (WGS) entry which is preliminary data.</text>
</comment>
<proteinExistence type="predicted"/>
<dbReference type="EMBL" id="MFAV01000042">
    <property type="protein sequence ID" value="OGD85864.1"/>
    <property type="molecule type" value="Genomic_DNA"/>
</dbReference>
<gene>
    <name evidence="2" type="ORF">A2Z23_00860</name>
</gene>
<accession>A0A1F5G236</accession>
<feature type="region of interest" description="Disordered" evidence="1">
    <location>
        <begin position="69"/>
        <end position="96"/>
    </location>
</feature>
<evidence type="ECO:0000313" key="3">
    <source>
        <dbReference type="Proteomes" id="UP000176628"/>
    </source>
</evidence>
<name>A0A1F5G236_9BACT</name>
<organism evidence="2 3">
    <name type="scientific">Candidatus Curtissbacteria bacterium RBG_16_39_7</name>
    <dbReference type="NCBI Taxonomy" id="1797707"/>
    <lineage>
        <taxon>Bacteria</taxon>
        <taxon>Candidatus Curtissiibacteriota</taxon>
    </lineage>
</organism>
<sequence>MGYEKEVTTVKEQAAEREQALVGSIERLRQETGGKNIPETQISEILSSPQHEIETPPVIQTIYSAEILNQGDKKGGTDDSKTWKEATDKRKSDKKR</sequence>
<feature type="compositionally biased region" description="Basic and acidic residues" evidence="1">
    <location>
        <begin position="71"/>
        <end position="96"/>
    </location>
</feature>
<protein>
    <submittedName>
        <fullName evidence="2">Uncharacterized protein</fullName>
    </submittedName>
</protein>